<feature type="repeat" description="ANK" evidence="8">
    <location>
        <begin position="562"/>
        <end position="594"/>
    </location>
</feature>
<keyword evidence="8" id="KW-0040">ANK repeat</keyword>
<dbReference type="CDD" id="cd12407">
    <property type="entry name" value="RRM_FOX1_like"/>
    <property type="match status" value="1"/>
</dbReference>
<dbReference type="SUPFAM" id="SSF48403">
    <property type="entry name" value="Ankyrin repeat"/>
    <property type="match status" value="1"/>
</dbReference>
<dbReference type="SMART" id="SM00360">
    <property type="entry name" value="RRM"/>
    <property type="match status" value="1"/>
</dbReference>
<evidence type="ECO:0000313" key="13">
    <source>
        <dbReference type="EMBL" id="CAF3603276.1"/>
    </source>
</evidence>
<dbReference type="NCBIfam" id="NF003765">
    <property type="entry name" value="PRK05359.1"/>
    <property type="match status" value="1"/>
</dbReference>
<dbReference type="EMBL" id="CAJOBA010001575">
    <property type="protein sequence ID" value="CAF3603276.1"/>
    <property type="molecule type" value="Genomic_DNA"/>
</dbReference>
<dbReference type="PANTHER" id="PTHR15597:SF22">
    <property type="entry name" value="RNA-BINDING FOX PROTEIN 1, ISOFORM H"/>
    <property type="match status" value="1"/>
</dbReference>
<dbReference type="GO" id="GO:0005737">
    <property type="term" value="C:cytoplasm"/>
    <property type="evidence" value="ECO:0007669"/>
    <property type="project" value="UniProtKB-SubCell"/>
</dbReference>
<dbReference type="SUPFAM" id="SSF54928">
    <property type="entry name" value="RNA-binding domain, RBD"/>
    <property type="match status" value="1"/>
</dbReference>
<dbReference type="Gene3D" id="3.30.70.330">
    <property type="match status" value="1"/>
</dbReference>
<keyword evidence="6" id="KW-0508">mRNA splicing</keyword>
<feature type="region of interest" description="Disordered" evidence="10">
    <location>
        <begin position="1"/>
        <end position="26"/>
    </location>
</feature>
<dbReference type="SUPFAM" id="SSF53098">
    <property type="entry name" value="Ribonuclease H-like"/>
    <property type="match status" value="1"/>
</dbReference>
<evidence type="ECO:0000256" key="8">
    <source>
        <dbReference type="PROSITE-ProRule" id="PRU00023"/>
    </source>
</evidence>
<keyword evidence="3" id="KW-0963">Cytoplasm</keyword>
<reference evidence="12" key="1">
    <citation type="submission" date="2021-02" db="EMBL/GenBank/DDBJ databases">
        <authorList>
            <person name="Nowell W R."/>
        </authorList>
    </citation>
    <scope>NUCLEOTIDE SEQUENCE</scope>
</reference>
<dbReference type="PROSITE" id="PS50088">
    <property type="entry name" value="ANK_REPEAT"/>
    <property type="match status" value="1"/>
</dbReference>
<feature type="non-terminal residue" evidence="12">
    <location>
        <position position="1"/>
    </location>
</feature>
<dbReference type="PANTHER" id="PTHR15597">
    <property type="entry name" value="ATAXIN 2-BINDING PROTEIN 1-RELATED"/>
    <property type="match status" value="1"/>
</dbReference>
<dbReference type="InterPro" id="IPR034237">
    <property type="entry name" value="FOX1_RRM"/>
</dbReference>
<dbReference type="InterPro" id="IPR012677">
    <property type="entry name" value="Nucleotide-bd_a/b_plait_sf"/>
</dbReference>
<organism evidence="12 14">
    <name type="scientific">Didymodactylos carnosus</name>
    <dbReference type="NCBI Taxonomy" id="1234261"/>
    <lineage>
        <taxon>Eukaryota</taxon>
        <taxon>Metazoa</taxon>
        <taxon>Spiralia</taxon>
        <taxon>Gnathifera</taxon>
        <taxon>Rotifera</taxon>
        <taxon>Eurotatoria</taxon>
        <taxon>Bdelloidea</taxon>
        <taxon>Philodinida</taxon>
        <taxon>Philodinidae</taxon>
        <taxon>Didymodactylos</taxon>
    </lineage>
</organism>
<dbReference type="Proteomes" id="UP000677228">
    <property type="component" value="Unassembled WGS sequence"/>
</dbReference>
<gene>
    <name evidence="12" type="ORF">OVA965_LOCUS5551</name>
    <name evidence="13" type="ORF">TMI583_LOCUS5546</name>
</gene>
<dbReference type="InterPro" id="IPR036397">
    <property type="entry name" value="RNaseH_sf"/>
</dbReference>
<comment type="subcellular location">
    <subcellularLocation>
        <location evidence="2">Cytoplasm</location>
    </subcellularLocation>
    <subcellularLocation>
        <location evidence="1">Nucleus</location>
    </subcellularLocation>
</comment>
<evidence type="ECO:0000256" key="1">
    <source>
        <dbReference type="ARBA" id="ARBA00004123"/>
    </source>
</evidence>
<dbReference type="GO" id="GO:0006397">
    <property type="term" value="P:mRNA processing"/>
    <property type="evidence" value="ECO:0007669"/>
    <property type="project" value="UniProtKB-KW"/>
</dbReference>
<comment type="caution">
    <text evidence="12">The sequence shown here is derived from an EMBL/GenBank/DDBJ whole genome shotgun (WGS) entry which is preliminary data.</text>
</comment>
<feature type="domain" description="RRM" evidence="11">
    <location>
        <begin position="204"/>
        <end position="280"/>
    </location>
</feature>
<protein>
    <recommendedName>
        <fullName evidence="11">RRM domain-containing protein</fullName>
    </recommendedName>
</protein>
<proteinExistence type="predicted"/>
<dbReference type="EMBL" id="CAJNOK010001576">
    <property type="protein sequence ID" value="CAF0819091.1"/>
    <property type="molecule type" value="Genomic_DNA"/>
</dbReference>
<evidence type="ECO:0000256" key="6">
    <source>
        <dbReference type="ARBA" id="ARBA00023187"/>
    </source>
</evidence>
<dbReference type="InterPro" id="IPR035979">
    <property type="entry name" value="RBD_domain_sf"/>
</dbReference>
<evidence type="ECO:0000256" key="10">
    <source>
        <dbReference type="SAM" id="MobiDB-lite"/>
    </source>
</evidence>
<dbReference type="InterPro" id="IPR012337">
    <property type="entry name" value="RNaseH-like_sf"/>
</dbReference>
<dbReference type="Gene3D" id="1.25.40.20">
    <property type="entry name" value="Ankyrin repeat-containing domain"/>
    <property type="match status" value="1"/>
</dbReference>
<evidence type="ECO:0000256" key="9">
    <source>
        <dbReference type="PROSITE-ProRule" id="PRU00176"/>
    </source>
</evidence>
<dbReference type="Gene3D" id="3.30.420.10">
    <property type="entry name" value="Ribonuclease H-like superfamily/Ribonuclease H"/>
    <property type="match status" value="1"/>
</dbReference>
<dbReference type="InterPro" id="IPR036770">
    <property type="entry name" value="Ankyrin_rpt-contain_sf"/>
</dbReference>
<name>A0A8S2D1K0_9BILA</name>
<accession>A0A8S2D1K0</accession>
<dbReference type="FunFam" id="3.30.70.330:FF:000375">
    <property type="entry name" value="RNA binding fox-1 homolog 1"/>
    <property type="match status" value="1"/>
</dbReference>
<evidence type="ECO:0000259" key="11">
    <source>
        <dbReference type="PROSITE" id="PS50102"/>
    </source>
</evidence>
<feature type="compositionally biased region" description="Low complexity" evidence="10">
    <location>
        <begin position="91"/>
        <end position="128"/>
    </location>
</feature>
<dbReference type="InterPro" id="IPR000504">
    <property type="entry name" value="RRM_dom"/>
</dbReference>
<evidence type="ECO:0000313" key="12">
    <source>
        <dbReference type="EMBL" id="CAF0819091.1"/>
    </source>
</evidence>
<keyword evidence="7" id="KW-0539">Nucleus</keyword>
<keyword evidence="5 9" id="KW-0694">RNA-binding</keyword>
<evidence type="ECO:0000256" key="3">
    <source>
        <dbReference type="ARBA" id="ARBA00022490"/>
    </source>
</evidence>
<dbReference type="GO" id="GO:0008380">
    <property type="term" value="P:RNA splicing"/>
    <property type="evidence" value="ECO:0007669"/>
    <property type="project" value="UniProtKB-KW"/>
</dbReference>
<feature type="compositionally biased region" description="Low complexity" evidence="10">
    <location>
        <begin position="61"/>
        <end position="73"/>
    </location>
</feature>
<dbReference type="GO" id="GO:0005634">
    <property type="term" value="C:nucleus"/>
    <property type="evidence" value="ECO:0007669"/>
    <property type="project" value="UniProtKB-SubCell"/>
</dbReference>
<feature type="compositionally biased region" description="Polar residues" evidence="10">
    <location>
        <begin position="1"/>
        <end position="24"/>
    </location>
</feature>
<keyword evidence="4" id="KW-0507">mRNA processing</keyword>
<dbReference type="GO" id="GO:0000381">
    <property type="term" value="P:regulation of alternative mRNA splicing, via spliceosome"/>
    <property type="evidence" value="ECO:0007669"/>
    <property type="project" value="InterPro"/>
</dbReference>
<dbReference type="GO" id="GO:0003729">
    <property type="term" value="F:mRNA binding"/>
    <property type="evidence" value="ECO:0007669"/>
    <property type="project" value="TreeGrafter"/>
</dbReference>
<dbReference type="PROSITE" id="PS50297">
    <property type="entry name" value="ANK_REP_REGION"/>
    <property type="match status" value="1"/>
</dbReference>
<evidence type="ECO:0000313" key="14">
    <source>
        <dbReference type="Proteomes" id="UP000677228"/>
    </source>
</evidence>
<dbReference type="AlphaFoldDB" id="A0A8S2D1K0"/>
<evidence type="ECO:0000256" key="2">
    <source>
        <dbReference type="ARBA" id="ARBA00004496"/>
    </source>
</evidence>
<evidence type="ECO:0000256" key="5">
    <source>
        <dbReference type="ARBA" id="ARBA00022884"/>
    </source>
</evidence>
<dbReference type="InterPro" id="IPR013520">
    <property type="entry name" value="Ribonucl_H"/>
</dbReference>
<dbReference type="Pfam" id="PF00929">
    <property type="entry name" value="RNase_T"/>
    <property type="match status" value="1"/>
</dbReference>
<dbReference type="Pfam" id="PF00076">
    <property type="entry name" value="RRM_1"/>
    <property type="match status" value="1"/>
</dbReference>
<dbReference type="InterPro" id="IPR047131">
    <property type="entry name" value="RBFOX1-like"/>
</dbReference>
<feature type="region of interest" description="Disordered" evidence="10">
    <location>
        <begin position="169"/>
        <end position="201"/>
    </location>
</feature>
<dbReference type="PROSITE" id="PS50102">
    <property type="entry name" value="RRM"/>
    <property type="match status" value="1"/>
</dbReference>
<feature type="compositionally biased region" description="Polar residues" evidence="10">
    <location>
        <begin position="74"/>
        <end position="84"/>
    </location>
</feature>
<dbReference type="GO" id="GO:0007399">
    <property type="term" value="P:nervous system development"/>
    <property type="evidence" value="ECO:0007669"/>
    <property type="project" value="InterPro"/>
</dbReference>
<evidence type="ECO:0000256" key="7">
    <source>
        <dbReference type="ARBA" id="ARBA00023242"/>
    </source>
</evidence>
<dbReference type="SMART" id="SM00479">
    <property type="entry name" value="EXOIII"/>
    <property type="match status" value="1"/>
</dbReference>
<sequence>TVVPTLVSSQNGLSGPVQTGSTGPPSAAAYVTSTNASHQSTLSSQYHHHYQYATIAAQPQTRTTATTNGTTNGLIQQSDSTPTLHPQYHHQLILQQQQPPVPSSNSNSSSLSSSPLQQQNVNHSSSNSYPNGLNEFQSQTLMNSSQKISQSPDQNDTAQSNSILKSLSINNKSPQNNQSSSTPPDVSTPSSSTTSSVSISNTQKRLHVSNIPFRFRDEDLKAMFGQFGDIVDVEIIFNERGSKGFGFVTFALCEEADLAREKLHGAVVEGRKIEVNMATARSQSKPKQVVPNSFGVMMNGRQRPTLIPASQAGLRSGFTTSVALPGGYAIYSDQLAALGGMAAYPLTAQNGGVRYITTAPGVGQPGGTYAIGEDHSLPYISVLPMANGSGQPTGYIINGQPTHMATTQQLGHAYPETAYITTAPGTIGPISVLSLFYQAGIRTDPRWTTSGCPKRGRVRVNSHFFYSNAIAFMSEPTEKRSCTLENRISELFALKDNEQAMINALDALVKDFGQKEVQTWRNQSTKHKHSLILELILTWHTQLVRHAVEKYKFDLNVQRESDDNTPLHLCGWYQKAEMFALLIELGADTTLKNKYDELAAGLNEYQQKAMNIVWLDTGKVFFYCRHQSLITIIPILELTSLDDPHILECAIIITDKDLNELERGNWIIHYEQDELDKLSEWHQKAFTARDKGGNGLFEDLVKSGTQKEQMEEEILELLKRHCPRKGCPLAGSSIHCDREVIKLRMPQVYEYMHYRIIDVSSFMGVMGRWSSEKMVELEKELEMKTKSLDGKLHRAMHDVQRSIEILKLFRPLFLNQ</sequence>
<dbReference type="InterPro" id="IPR002110">
    <property type="entry name" value="Ankyrin_rpt"/>
</dbReference>
<feature type="compositionally biased region" description="Low complexity" evidence="10">
    <location>
        <begin position="169"/>
        <end position="200"/>
    </location>
</feature>
<evidence type="ECO:0000256" key="4">
    <source>
        <dbReference type="ARBA" id="ARBA00022664"/>
    </source>
</evidence>
<dbReference type="Proteomes" id="UP000682733">
    <property type="component" value="Unassembled WGS sequence"/>
</dbReference>
<feature type="region of interest" description="Disordered" evidence="10">
    <location>
        <begin position="61"/>
        <end position="135"/>
    </location>
</feature>